<dbReference type="Pfam" id="PF00085">
    <property type="entry name" value="Thioredoxin"/>
    <property type="match status" value="1"/>
</dbReference>
<dbReference type="InterPro" id="IPR013766">
    <property type="entry name" value="Thioredoxin_domain"/>
</dbReference>
<dbReference type="EMBL" id="BTGC01000008">
    <property type="protein sequence ID" value="GMM51791.1"/>
    <property type="molecule type" value="Genomic_DNA"/>
</dbReference>
<dbReference type="Proteomes" id="UP001362899">
    <property type="component" value="Unassembled WGS sequence"/>
</dbReference>
<evidence type="ECO:0000256" key="4">
    <source>
        <dbReference type="PIRSR" id="PIRSR000077-4"/>
    </source>
</evidence>
<dbReference type="AlphaFoldDB" id="A0AAV5RMB9"/>
<dbReference type="PROSITE" id="PS51352">
    <property type="entry name" value="THIOREDOXIN_2"/>
    <property type="match status" value="1"/>
</dbReference>
<keyword evidence="1 4" id="KW-1015">Disulfide bond</keyword>
<dbReference type="NCBIfam" id="TIGR01068">
    <property type="entry name" value="thioredoxin"/>
    <property type="match status" value="1"/>
</dbReference>
<evidence type="ECO:0000259" key="5">
    <source>
        <dbReference type="PROSITE" id="PS51352"/>
    </source>
</evidence>
<dbReference type="FunFam" id="3.40.30.10:FF:000245">
    <property type="entry name" value="Thioredoxin"/>
    <property type="match status" value="1"/>
</dbReference>
<keyword evidence="4" id="KW-0676">Redox-active center</keyword>
<evidence type="ECO:0000256" key="2">
    <source>
        <dbReference type="PIRNR" id="PIRNR000077"/>
    </source>
</evidence>
<feature type="site" description="Contributes to redox potential value" evidence="3">
    <location>
        <position position="31"/>
    </location>
</feature>
<evidence type="ECO:0000256" key="3">
    <source>
        <dbReference type="PIRSR" id="PIRSR000077-1"/>
    </source>
</evidence>
<dbReference type="SUPFAM" id="SSF52833">
    <property type="entry name" value="Thioredoxin-like"/>
    <property type="match status" value="1"/>
</dbReference>
<sequence>MVSAITSNEQFTDAISNGTTLVDFFAEWCGPCKMISPVLDKLEPQYESIKFVKVDIDNLSDIAKKYEITAVPSFVFFKDGEVVDVVRGAAAAQVKQALDKLKA</sequence>
<proteinExistence type="inferred from homology"/>
<dbReference type="InterPro" id="IPR005746">
    <property type="entry name" value="Thioredoxin"/>
</dbReference>
<dbReference type="PANTHER" id="PTHR46115">
    <property type="entry name" value="THIOREDOXIN-LIKE PROTEIN 1"/>
    <property type="match status" value="1"/>
</dbReference>
<feature type="active site" description="Nucleophile" evidence="3">
    <location>
        <position position="32"/>
    </location>
</feature>
<feature type="disulfide bond" description="Redox-active" evidence="4">
    <location>
        <begin position="29"/>
        <end position="32"/>
    </location>
</feature>
<evidence type="ECO:0000313" key="6">
    <source>
        <dbReference type="EMBL" id="GMM51791.1"/>
    </source>
</evidence>
<name>A0AAV5RMB9_STABA</name>
<dbReference type="PRINTS" id="PR00421">
    <property type="entry name" value="THIOREDOXIN"/>
</dbReference>
<dbReference type="InterPro" id="IPR036249">
    <property type="entry name" value="Thioredoxin-like_sf"/>
</dbReference>
<evidence type="ECO:0000313" key="7">
    <source>
        <dbReference type="Proteomes" id="UP001362899"/>
    </source>
</evidence>
<gene>
    <name evidence="6" type="ORF">DASB73_027540</name>
</gene>
<feature type="site" description="Contributes to redox potential value" evidence="3">
    <location>
        <position position="30"/>
    </location>
</feature>
<dbReference type="PROSITE" id="PS00194">
    <property type="entry name" value="THIOREDOXIN_1"/>
    <property type="match status" value="1"/>
</dbReference>
<evidence type="ECO:0000256" key="1">
    <source>
        <dbReference type="ARBA" id="ARBA00023157"/>
    </source>
</evidence>
<feature type="active site" description="Nucleophile" evidence="3">
    <location>
        <position position="29"/>
    </location>
</feature>
<keyword evidence="7" id="KW-1185">Reference proteome</keyword>
<dbReference type="GO" id="GO:0015035">
    <property type="term" value="F:protein-disulfide reductase activity"/>
    <property type="evidence" value="ECO:0007669"/>
    <property type="project" value="InterPro"/>
</dbReference>
<feature type="domain" description="Thioredoxin" evidence="5">
    <location>
        <begin position="1"/>
        <end position="103"/>
    </location>
</feature>
<comment type="caution">
    <text evidence="6">The sequence shown here is derived from an EMBL/GenBank/DDBJ whole genome shotgun (WGS) entry which is preliminary data.</text>
</comment>
<dbReference type="CDD" id="cd02947">
    <property type="entry name" value="TRX_family"/>
    <property type="match status" value="1"/>
</dbReference>
<dbReference type="PIRSF" id="PIRSF000077">
    <property type="entry name" value="Thioredoxin"/>
    <property type="match status" value="1"/>
</dbReference>
<protein>
    <recommendedName>
        <fullName evidence="2">Thioredoxin</fullName>
    </recommendedName>
</protein>
<dbReference type="InterPro" id="IPR017937">
    <property type="entry name" value="Thioredoxin_CS"/>
</dbReference>
<accession>A0AAV5RMB9</accession>
<comment type="similarity">
    <text evidence="2">Belongs to the thioredoxin family.</text>
</comment>
<dbReference type="Gene3D" id="3.40.30.10">
    <property type="entry name" value="Glutaredoxin"/>
    <property type="match status" value="1"/>
</dbReference>
<reference evidence="6 7" key="1">
    <citation type="journal article" date="2023" name="Elife">
        <title>Identification of key yeast species and microbe-microbe interactions impacting larval growth of Drosophila in the wild.</title>
        <authorList>
            <person name="Mure A."/>
            <person name="Sugiura Y."/>
            <person name="Maeda R."/>
            <person name="Honda K."/>
            <person name="Sakurai N."/>
            <person name="Takahashi Y."/>
            <person name="Watada M."/>
            <person name="Katoh T."/>
            <person name="Gotoh A."/>
            <person name="Gotoh Y."/>
            <person name="Taniguchi I."/>
            <person name="Nakamura K."/>
            <person name="Hayashi T."/>
            <person name="Katayama T."/>
            <person name="Uemura T."/>
            <person name="Hattori Y."/>
        </authorList>
    </citation>
    <scope>NUCLEOTIDE SEQUENCE [LARGE SCALE GENOMIC DNA]</scope>
    <source>
        <strain evidence="6 7">SB-73</strain>
    </source>
</reference>
<feature type="site" description="Deprotonates C-terminal active site Cys" evidence="3">
    <location>
        <position position="23"/>
    </location>
</feature>
<organism evidence="6 7">
    <name type="scientific">Starmerella bacillaris</name>
    <name type="common">Yeast</name>
    <name type="synonym">Candida zemplinina</name>
    <dbReference type="NCBI Taxonomy" id="1247836"/>
    <lineage>
        <taxon>Eukaryota</taxon>
        <taxon>Fungi</taxon>
        <taxon>Dikarya</taxon>
        <taxon>Ascomycota</taxon>
        <taxon>Saccharomycotina</taxon>
        <taxon>Dipodascomycetes</taxon>
        <taxon>Dipodascales</taxon>
        <taxon>Trichomonascaceae</taxon>
        <taxon>Starmerella</taxon>
    </lineage>
</organism>